<feature type="compositionally biased region" description="Basic and acidic residues" evidence="1">
    <location>
        <begin position="195"/>
        <end position="207"/>
    </location>
</feature>
<dbReference type="InterPro" id="IPR011604">
    <property type="entry name" value="PDDEXK-like_dom_sf"/>
</dbReference>
<dbReference type="Proteomes" id="UP001189429">
    <property type="component" value="Unassembled WGS sequence"/>
</dbReference>
<feature type="compositionally biased region" description="Low complexity" evidence="1">
    <location>
        <begin position="215"/>
        <end position="227"/>
    </location>
</feature>
<dbReference type="EMBL" id="CAUYUJ010000182">
    <property type="protein sequence ID" value="CAK0789150.1"/>
    <property type="molecule type" value="Genomic_DNA"/>
</dbReference>
<feature type="region of interest" description="Disordered" evidence="1">
    <location>
        <begin position="195"/>
        <end position="248"/>
    </location>
</feature>
<sequence>MSVSGDDVDAAEMRPPTAPPVARRRSSASDHAAHTKAEFAGACYFCQEPLRPKDNTKTWHGYVFHASPCWNNIRARQRVCYTTQNGLRRELELMNGDPEKWRCEAMQFDRPHLDSNRLHAREALTKQLADYVLELQRMAELTLTDTAKYTKAQYKKAKLRGMDSDEASADWDSEYAEHPTVNKKGETCIAIEGPEVTRKLEGTERQGVKRGLIESAPGTSSWSSGAASSGGDGASPASGRTGGKSGASLTEMNIQRLTDAFNEIREDDVISVVSTRARGSRGARLAPQLQPSQGFLKQKDDIGTTLREIVSSIDGSKKEIGAIKKLQALHTKAVEKNIGVGGLPHDVSTVIGDLSRVSSLAKGELEKIGPAKVDAVPSLEEALTNIQKQKSTCLEQVQTLTDQLNFKFQKACSEQRSEYQKNRWEKTKIQHMLSKGGFGLNLSKWASEQIHSTDSFSGASTDGMICLCEKAQLNPEDGSFDVAKLALFTGESPNEDCQSHSVWWGMKLLLDDAAKVFIDSKITSMKAEMANHPLWPGAMGGVSDCFANVDAVATLGAQSTKEKGSECWLVCARAGVYRIGPQSVPMPGTPSILVAMDKPLLVHAVRMKDFLGQGIAVNNYEQFLATATGADIIKQSTLVIVNPGDSLYVPTAWWWSLTVIAGLRDTDTVGMATVVPVYSPSLWGAAQSNEQGAIVALNKAHFDTKKCRAMWDERAAAFGQVFATSSVRWSFEPNKAHGCALWVNAWQSQLVARTLMRGPCKLRPSLTAVVIEFGFAAAASEPFTGRTARVHSWSSDAPVARNERPDAILVCFNHLLPDIAARGVPLERLGFKPGDWGSGVASAVAVDAWDLAAPLEYGFRATDRCAKVLSVAVAALSRPVQWPTMNAIAQPQLGRRTAALLHEFLVSHGACDAEICAEEEAARRGTWMHWTFEAHLNRVPVPRDAVEFQLFLKYLGALRGLTAFRAEWAIFAGHEGLAGSIDFVARDSAGSLYIYDWKRAKNLRSKYTNPLQNMKFPLSRWPDCQGNYYRVQLNIYRWMLERYYGARVAAMHVVCLHPDNGDQPFVDDVPVIPEIEEPMAIQRTRSRELRAMASEDASEMDPLGGWPRPVVAARLP</sequence>
<evidence type="ECO:0008006" key="4">
    <source>
        <dbReference type="Google" id="ProtNLM"/>
    </source>
</evidence>
<organism evidence="2 3">
    <name type="scientific">Prorocentrum cordatum</name>
    <dbReference type="NCBI Taxonomy" id="2364126"/>
    <lineage>
        <taxon>Eukaryota</taxon>
        <taxon>Sar</taxon>
        <taxon>Alveolata</taxon>
        <taxon>Dinophyceae</taxon>
        <taxon>Prorocentrales</taxon>
        <taxon>Prorocentraceae</taxon>
        <taxon>Prorocentrum</taxon>
    </lineage>
</organism>
<evidence type="ECO:0000313" key="3">
    <source>
        <dbReference type="Proteomes" id="UP001189429"/>
    </source>
</evidence>
<dbReference type="Gene3D" id="3.90.320.10">
    <property type="match status" value="1"/>
</dbReference>
<name>A0ABN9PD95_9DINO</name>
<feature type="compositionally biased region" description="Acidic residues" evidence="1">
    <location>
        <begin position="1"/>
        <end position="10"/>
    </location>
</feature>
<evidence type="ECO:0000256" key="1">
    <source>
        <dbReference type="SAM" id="MobiDB-lite"/>
    </source>
</evidence>
<accession>A0ABN9PD95</accession>
<comment type="caution">
    <text evidence="2">The sequence shown here is derived from an EMBL/GenBank/DDBJ whole genome shotgun (WGS) entry which is preliminary data.</text>
</comment>
<proteinExistence type="predicted"/>
<feature type="region of interest" description="Disordered" evidence="1">
    <location>
        <begin position="1"/>
        <end position="31"/>
    </location>
</feature>
<gene>
    <name evidence="2" type="ORF">PCOR1329_LOCUS812</name>
</gene>
<evidence type="ECO:0000313" key="2">
    <source>
        <dbReference type="EMBL" id="CAK0789150.1"/>
    </source>
</evidence>
<keyword evidence="3" id="KW-1185">Reference proteome</keyword>
<protein>
    <recommendedName>
        <fullName evidence="4">PD-(D/E)XK endonuclease-like domain-containing protein</fullName>
    </recommendedName>
</protein>
<reference evidence="2" key="1">
    <citation type="submission" date="2023-10" db="EMBL/GenBank/DDBJ databases">
        <authorList>
            <person name="Chen Y."/>
            <person name="Shah S."/>
            <person name="Dougan E. K."/>
            <person name="Thang M."/>
            <person name="Chan C."/>
        </authorList>
    </citation>
    <scope>NUCLEOTIDE SEQUENCE [LARGE SCALE GENOMIC DNA]</scope>
</reference>